<name>A0A4Y7PFS8_9AGAM</name>
<accession>A0A4Y7PFS8</accession>
<feature type="region of interest" description="Disordered" evidence="1">
    <location>
        <begin position="351"/>
        <end position="379"/>
    </location>
</feature>
<reference evidence="2 3" key="1">
    <citation type="submission" date="2018-06" db="EMBL/GenBank/DDBJ databases">
        <title>A transcriptomic atlas of mushroom development highlights an independent origin of complex multicellularity.</title>
        <authorList>
            <consortium name="DOE Joint Genome Institute"/>
            <person name="Krizsan K."/>
            <person name="Almasi E."/>
            <person name="Merenyi Z."/>
            <person name="Sahu N."/>
            <person name="Viragh M."/>
            <person name="Koszo T."/>
            <person name="Mondo S."/>
            <person name="Kiss B."/>
            <person name="Balint B."/>
            <person name="Kues U."/>
            <person name="Barry K."/>
            <person name="Hegedus J.C."/>
            <person name="Henrissat B."/>
            <person name="Johnson J."/>
            <person name="Lipzen A."/>
            <person name="Ohm R."/>
            <person name="Nagy I."/>
            <person name="Pangilinan J."/>
            <person name="Yan J."/>
            <person name="Xiong Y."/>
            <person name="Grigoriev I.V."/>
            <person name="Hibbett D.S."/>
            <person name="Nagy L.G."/>
        </authorList>
    </citation>
    <scope>NUCLEOTIDE SEQUENCE [LARGE SCALE GENOMIC DNA]</scope>
    <source>
        <strain evidence="2 3">SZMC22713</strain>
    </source>
</reference>
<gene>
    <name evidence="2" type="ORF">BD410DRAFT_846385</name>
</gene>
<proteinExistence type="predicted"/>
<dbReference type="OrthoDB" id="2620490at2759"/>
<dbReference type="VEuPathDB" id="FungiDB:BD410DRAFT_846385"/>
<dbReference type="AlphaFoldDB" id="A0A4Y7PFS8"/>
<evidence type="ECO:0000313" key="3">
    <source>
        <dbReference type="Proteomes" id="UP000294933"/>
    </source>
</evidence>
<dbReference type="Proteomes" id="UP000294933">
    <property type="component" value="Unassembled WGS sequence"/>
</dbReference>
<keyword evidence="3" id="KW-1185">Reference proteome</keyword>
<organism evidence="2 3">
    <name type="scientific">Rickenella mellea</name>
    <dbReference type="NCBI Taxonomy" id="50990"/>
    <lineage>
        <taxon>Eukaryota</taxon>
        <taxon>Fungi</taxon>
        <taxon>Dikarya</taxon>
        <taxon>Basidiomycota</taxon>
        <taxon>Agaricomycotina</taxon>
        <taxon>Agaricomycetes</taxon>
        <taxon>Hymenochaetales</taxon>
        <taxon>Rickenellaceae</taxon>
        <taxon>Rickenella</taxon>
    </lineage>
</organism>
<evidence type="ECO:0000256" key="1">
    <source>
        <dbReference type="SAM" id="MobiDB-lite"/>
    </source>
</evidence>
<dbReference type="EMBL" id="ML170399">
    <property type="protein sequence ID" value="TDL14056.1"/>
    <property type="molecule type" value="Genomic_DNA"/>
</dbReference>
<sequence length="379" mass="42039">MNAPVLLTGLRYKDCAVPGVYEAIVPLMLASYACNDTRKFHYTQQLTMGNNIFPDVLRAHAHYMDAVAFLKSNPHAGWLGVVKTHSHTTLGGLLTMEFETDDGEKIENEFQLVSEALPYWFGRPILDLISGSSGVRHPRTLVLQVCGPVVSVEKSRKDMEQLILDDVLDAIVALSRDFVTPELLTPPLSTFCNNLYTLTDIYDVTPTARVIRALELAFGNQVHVLQHTAVVLIAKGGDGVETTAFAHGPPQTRPWGIPVPVCGLCGRNASILVDSQDKTFYFDEQVSIEGEKGDKVSVVMTKKTKYKCFSCGAQARVARPDDVNVWRSPWLRHHYTYPYPTTIDATWEKPNQVTAEDAEMSDAATPNTTKPAPKKSKRY</sequence>
<evidence type="ECO:0000313" key="2">
    <source>
        <dbReference type="EMBL" id="TDL14056.1"/>
    </source>
</evidence>
<protein>
    <submittedName>
        <fullName evidence="2">Uncharacterized protein</fullName>
    </submittedName>
</protein>